<organism evidence="1">
    <name type="scientific">hydrothermal vent metagenome</name>
    <dbReference type="NCBI Taxonomy" id="652676"/>
    <lineage>
        <taxon>unclassified sequences</taxon>
        <taxon>metagenomes</taxon>
        <taxon>ecological metagenomes</taxon>
    </lineage>
</organism>
<evidence type="ECO:0000313" key="1">
    <source>
        <dbReference type="EMBL" id="VAX35759.1"/>
    </source>
</evidence>
<proteinExistence type="predicted"/>
<dbReference type="AlphaFoldDB" id="A0A3B1D0X0"/>
<sequence>MRFFWAWCVLGLVVAGVWPACAQPGGVALQPEPHGWMGVPSLDDEADGGTLLHLPPRGERAGISGPTVEPGTARSVRVLASVPSAVTGWDRRVYLLFTAWADRLEVFSIRVLPAGSSGAWLTEPFTGASAEPALDLAGAAFVE</sequence>
<dbReference type="EMBL" id="UOGK01000007">
    <property type="protein sequence ID" value="VAX35759.1"/>
    <property type="molecule type" value="Genomic_DNA"/>
</dbReference>
<gene>
    <name evidence="1" type="ORF">MNBD_PLANCTO03-270</name>
</gene>
<reference evidence="1" key="1">
    <citation type="submission" date="2018-06" db="EMBL/GenBank/DDBJ databases">
        <authorList>
            <person name="Zhirakovskaya E."/>
        </authorList>
    </citation>
    <scope>NUCLEOTIDE SEQUENCE</scope>
</reference>
<protein>
    <submittedName>
        <fullName evidence="1">Uncharacterized protein</fullName>
    </submittedName>
</protein>
<name>A0A3B1D0X0_9ZZZZ</name>
<feature type="non-terminal residue" evidence="1">
    <location>
        <position position="143"/>
    </location>
</feature>
<accession>A0A3B1D0X0</accession>